<name>A0ABT6JRS8_9GAMM</name>
<accession>A0ABT6JRS8</accession>
<dbReference type="Proteomes" id="UP001156873">
    <property type="component" value="Unassembled WGS sequence"/>
</dbReference>
<keyword evidence="3" id="KW-1185">Reference proteome</keyword>
<reference evidence="2 3" key="1">
    <citation type="submission" date="2023-04" db="EMBL/GenBank/DDBJ databases">
        <title>Luteimonas sp. M1R5S59.</title>
        <authorList>
            <person name="Sun J.-Q."/>
        </authorList>
    </citation>
    <scope>NUCLEOTIDE SEQUENCE [LARGE SCALE GENOMIC DNA]</scope>
    <source>
        <strain evidence="2 3">M1R5S59</strain>
    </source>
</reference>
<evidence type="ECO:0000313" key="3">
    <source>
        <dbReference type="Proteomes" id="UP001156873"/>
    </source>
</evidence>
<sequence>MKLATTLLLSLSLLTAGPLAIAQQRVVKIKFEVRDAKTGDTIDAKVTVDGEDVKAEYILPSGSESSLLLDVRADAGIGYYPRTMTLFLEALGQRDLRFKIHLAPRNPAAVHNRRSVAAATQFLKPVNVDRAVALLDAVVAETSPTVRDTQFGIYLYYNLWRAYFIDCTQRFVDHCAEAATLGKDLLAMLPNNRDLFEIERVPVAELQRSANELADHAYRLSYHRAKWNLNRNRPEDAAELAKSLLRAVADDPKLLDRLKISKGDIASLLNQAREAEKST</sequence>
<dbReference type="EMBL" id="JARXRO010000014">
    <property type="protein sequence ID" value="MDH5833395.1"/>
    <property type="molecule type" value="Genomic_DNA"/>
</dbReference>
<feature type="chain" id="PRO_5045486507" evidence="1">
    <location>
        <begin position="23"/>
        <end position="279"/>
    </location>
</feature>
<dbReference type="RefSeq" id="WP_280577654.1">
    <property type="nucleotide sequence ID" value="NZ_JARXRO010000014.1"/>
</dbReference>
<proteinExistence type="predicted"/>
<keyword evidence="1" id="KW-0732">Signal</keyword>
<organism evidence="2 3">
    <name type="scientific">Luteimonas kalidii</name>
    <dbReference type="NCBI Taxonomy" id="3042025"/>
    <lineage>
        <taxon>Bacteria</taxon>
        <taxon>Pseudomonadati</taxon>
        <taxon>Pseudomonadota</taxon>
        <taxon>Gammaproteobacteria</taxon>
        <taxon>Lysobacterales</taxon>
        <taxon>Lysobacteraceae</taxon>
        <taxon>Luteimonas</taxon>
    </lineage>
</organism>
<feature type="signal peptide" evidence="1">
    <location>
        <begin position="1"/>
        <end position="22"/>
    </location>
</feature>
<comment type="caution">
    <text evidence="2">The sequence shown here is derived from an EMBL/GenBank/DDBJ whole genome shotgun (WGS) entry which is preliminary data.</text>
</comment>
<gene>
    <name evidence="2" type="ORF">QFW81_05575</name>
</gene>
<evidence type="ECO:0000256" key="1">
    <source>
        <dbReference type="SAM" id="SignalP"/>
    </source>
</evidence>
<protein>
    <submittedName>
        <fullName evidence="2">Uncharacterized protein</fullName>
    </submittedName>
</protein>
<evidence type="ECO:0000313" key="2">
    <source>
        <dbReference type="EMBL" id="MDH5833395.1"/>
    </source>
</evidence>